<dbReference type="AlphaFoldDB" id="A0A3S5D808"/>
<dbReference type="InterPro" id="IPR036249">
    <property type="entry name" value="Thioredoxin-like_sf"/>
</dbReference>
<dbReference type="Proteomes" id="UP000281391">
    <property type="component" value="Chromosome"/>
</dbReference>
<proteinExistence type="inferred from homology"/>
<evidence type="ECO:0000313" key="4">
    <source>
        <dbReference type="EMBL" id="VDZ63822.1"/>
    </source>
</evidence>
<organism evidence="4 5">
    <name type="scientific">Serratia odorifera</name>
    <dbReference type="NCBI Taxonomy" id="618"/>
    <lineage>
        <taxon>Bacteria</taxon>
        <taxon>Pseudomonadati</taxon>
        <taxon>Pseudomonadota</taxon>
        <taxon>Gammaproteobacteria</taxon>
        <taxon>Enterobacterales</taxon>
        <taxon>Yersiniaceae</taxon>
        <taxon>Serratia</taxon>
    </lineage>
</organism>
<evidence type="ECO:0000256" key="1">
    <source>
        <dbReference type="ARBA" id="ARBA00006926"/>
    </source>
</evidence>
<dbReference type="InterPro" id="IPR000889">
    <property type="entry name" value="Glutathione_peroxidase"/>
</dbReference>
<comment type="similarity">
    <text evidence="1">Belongs to the glutathione peroxidase family.</text>
</comment>
<evidence type="ECO:0000256" key="2">
    <source>
        <dbReference type="ARBA" id="ARBA00022559"/>
    </source>
</evidence>
<dbReference type="GO" id="GO:0006979">
    <property type="term" value="P:response to oxidative stress"/>
    <property type="evidence" value="ECO:0007669"/>
    <property type="project" value="InterPro"/>
</dbReference>
<protein>
    <submittedName>
        <fullName evidence="4">Glutathione peroxidase homolog BsaA</fullName>
    </submittedName>
</protein>
<keyword evidence="3" id="KW-0560">Oxidoreductase</keyword>
<sequence>MFSELKRRAPGLFGIQRIKWNFTKFLLTADGQRVTRFAPITKPEKLFDRIETLLK</sequence>
<accession>A0A3S5D808</accession>
<dbReference type="EMBL" id="LR134117">
    <property type="protein sequence ID" value="VDZ63822.1"/>
    <property type="molecule type" value="Genomic_DNA"/>
</dbReference>
<evidence type="ECO:0000313" key="5">
    <source>
        <dbReference type="Proteomes" id="UP000281391"/>
    </source>
</evidence>
<gene>
    <name evidence="4" type="primary">bsaA_1</name>
    <name evidence="4" type="ORF">NCTC11214_04662</name>
</gene>
<dbReference type="PROSITE" id="PS51355">
    <property type="entry name" value="GLUTATHIONE_PEROXID_3"/>
    <property type="match status" value="1"/>
</dbReference>
<name>A0A3S5D808_SEROD</name>
<evidence type="ECO:0000256" key="3">
    <source>
        <dbReference type="ARBA" id="ARBA00023002"/>
    </source>
</evidence>
<dbReference type="SUPFAM" id="SSF52833">
    <property type="entry name" value="Thioredoxin-like"/>
    <property type="match status" value="1"/>
</dbReference>
<reference evidence="4 5" key="1">
    <citation type="submission" date="2018-12" db="EMBL/GenBank/DDBJ databases">
        <authorList>
            <consortium name="Pathogen Informatics"/>
        </authorList>
    </citation>
    <scope>NUCLEOTIDE SEQUENCE [LARGE SCALE GENOMIC DNA]</scope>
    <source>
        <strain evidence="4 5">NCTC11214</strain>
    </source>
</reference>
<dbReference type="KEGG" id="sof:NCTC11214_04662"/>
<dbReference type="GO" id="GO:0004601">
    <property type="term" value="F:peroxidase activity"/>
    <property type="evidence" value="ECO:0007669"/>
    <property type="project" value="UniProtKB-KW"/>
</dbReference>
<dbReference type="Gene3D" id="3.40.30.10">
    <property type="entry name" value="Glutaredoxin"/>
    <property type="match status" value="1"/>
</dbReference>
<keyword evidence="2 4" id="KW-0575">Peroxidase</keyword>